<organism evidence="7 8">
    <name type="scientific">Actinomyces massiliensis F0489</name>
    <dbReference type="NCBI Taxonomy" id="1125718"/>
    <lineage>
        <taxon>Bacteria</taxon>
        <taxon>Bacillati</taxon>
        <taxon>Actinomycetota</taxon>
        <taxon>Actinomycetes</taxon>
        <taxon>Actinomycetales</taxon>
        <taxon>Actinomycetaceae</taxon>
        <taxon>Actinomyces</taxon>
    </lineage>
</organism>
<feature type="transmembrane region" description="Helical" evidence="5">
    <location>
        <begin position="67"/>
        <end position="93"/>
    </location>
</feature>
<dbReference type="eggNOG" id="COG2814">
    <property type="taxonomic scope" value="Bacteria"/>
</dbReference>
<keyword evidence="4 5" id="KW-0472">Membrane</keyword>
<evidence type="ECO:0000256" key="5">
    <source>
        <dbReference type="SAM" id="Phobius"/>
    </source>
</evidence>
<feature type="transmembrane region" description="Helical" evidence="5">
    <location>
        <begin position="195"/>
        <end position="217"/>
    </location>
</feature>
<evidence type="ECO:0000256" key="3">
    <source>
        <dbReference type="ARBA" id="ARBA00022989"/>
    </source>
</evidence>
<feature type="transmembrane region" description="Helical" evidence="5">
    <location>
        <begin position="332"/>
        <end position="352"/>
    </location>
</feature>
<name>J1H658_9ACTO</name>
<dbReference type="Proteomes" id="UP000002941">
    <property type="component" value="Unassembled WGS sequence"/>
</dbReference>
<dbReference type="PATRIC" id="fig|1125718.3.peg.2080"/>
<keyword evidence="3 5" id="KW-1133">Transmembrane helix</keyword>
<feature type="transmembrane region" description="Helical" evidence="5">
    <location>
        <begin position="299"/>
        <end position="320"/>
    </location>
</feature>
<feature type="transmembrane region" description="Helical" evidence="5">
    <location>
        <begin position="105"/>
        <end position="123"/>
    </location>
</feature>
<feature type="transmembrane region" description="Helical" evidence="5">
    <location>
        <begin position="465"/>
        <end position="487"/>
    </location>
</feature>
<evidence type="ECO:0000313" key="7">
    <source>
        <dbReference type="EMBL" id="EJF40753.1"/>
    </source>
</evidence>
<feature type="transmembrane region" description="Helical" evidence="5">
    <location>
        <begin position="432"/>
        <end position="453"/>
    </location>
</feature>
<accession>J1H658</accession>
<dbReference type="SUPFAM" id="SSF103473">
    <property type="entry name" value="MFS general substrate transporter"/>
    <property type="match status" value="1"/>
</dbReference>
<dbReference type="EMBL" id="AKFT01000169">
    <property type="protein sequence ID" value="EJF40753.1"/>
    <property type="molecule type" value="Genomic_DNA"/>
</dbReference>
<dbReference type="Pfam" id="PF00083">
    <property type="entry name" value="Sugar_tr"/>
    <property type="match status" value="1"/>
</dbReference>
<evidence type="ECO:0000256" key="4">
    <source>
        <dbReference type="ARBA" id="ARBA00023136"/>
    </source>
</evidence>
<feature type="transmembrane region" description="Helical" evidence="5">
    <location>
        <begin position="395"/>
        <end position="420"/>
    </location>
</feature>
<dbReference type="Gene3D" id="1.20.1250.20">
    <property type="entry name" value="MFS general substrate transporter like domains"/>
    <property type="match status" value="1"/>
</dbReference>
<sequence>MWVVLRGHGLLISLGLGGEITGWRVGMRKSISTTGSSASFPPPASGGAFTAPEQIDGHRLTGHQKSLIGMAIVVNVSEFFDMFLIGFIVNLLIEAPGWNLTGFHSGVILAGAGLGTVLGSITWGRLADVFGRKHAFIWCIVVLVVFTAASALTPVNGWILLAVLRTGVGFGVGGLNITSVPFVQEFVPAKQRGLLSGLTSVFIPAGIFLGGLVTKYFGDALGWRGLIAVGCVPIVLLAWARVVPESPRFLQSKGREEEARAAYAWAMEIPVEQVAALPPIPEKASASYSVIFTKYPRQLLVVALGSFSFILGSFTVQSWGQTLLGQSFKFQASTVATLFMLVSLGDLLGRLGSAWISDRIGRRWTMFGCGVIGGIGALIAALSTRMVHGDEIGSAGYVFFAGIFIVMMFGDGAFGILNAFGGEQFPTEARSTGLGLGYGIGAVAKVVGPYVVGALIGGSKLSADVVFLPFVVFAVLLFIGGVIYLFARETKGASLEDI</sequence>
<dbReference type="GO" id="GO:0046943">
    <property type="term" value="F:carboxylic acid transmembrane transporter activity"/>
    <property type="evidence" value="ECO:0007669"/>
    <property type="project" value="TreeGrafter"/>
</dbReference>
<reference evidence="7 8" key="1">
    <citation type="submission" date="2012-05" db="EMBL/GenBank/DDBJ databases">
        <authorList>
            <person name="Harkins D.M."/>
            <person name="Madupu R."/>
            <person name="Durkin A.S."/>
            <person name="Torralba M."/>
            <person name="Methe B."/>
            <person name="Sutton G.G."/>
            <person name="Nelson K.E."/>
        </authorList>
    </citation>
    <scope>NUCLEOTIDE SEQUENCE [LARGE SCALE GENOMIC DNA]</scope>
    <source>
        <strain evidence="7 8">F0489</strain>
    </source>
</reference>
<comment type="subcellular location">
    <subcellularLocation>
        <location evidence="1">Cell membrane</location>
        <topology evidence="1">Multi-pass membrane protein</topology>
    </subcellularLocation>
</comment>
<dbReference type="GO" id="GO:0005886">
    <property type="term" value="C:plasma membrane"/>
    <property type="evidence" value="ECO:0007669"/>
    <property type="project" value="UniProtKB-SubCell"/>
</dbReference>
<dbReference type="InterPro" id="IPR005829">
    <property type="entry name" value="Sugar_transporter_CS"/>
</dbReference>
<dbReference type="InterPro" id="IPR005828">
    <property type="entry name" value="MFS_sugar_transport-like"/>
</dbReference>
<proteinExistence type="predicted"/>
<dbReference type="AlphaFoldDB" id="J1H658"/>
<feature type="transmembrane region" description="Helical" evidence="5">
    <location>
        <begin position="223"/>
        <end position="243"/>
    </location>
</feature>
<dbReference type="PANTHER" id="PTHR23508:SF10">
    <property type="entry name" value="CARBOXYLIC ACID TRANSPORTER PROTEIN HOMOLOG"/>
    <property type="match status" value="1"/>
</dbReference>
<dbReference type="InterPro" id="IPR020846">
    <property type="entry name" value="MFS_dom"/>
</dbReference>
<feature type="transmembrane region" description="Helical" evidence="5">
    <location>
        <begin position="135"/>
        <end position="152"/>
    </location>
</feature>
<evidence type="ECO:0000256" key="1">
    <source>
        <dbReference type="ARBA" id="ARBA00004651"/>
    </source>
</evidence>
<feature type="transmembrane region" description="Helical" evidence="5">
    <location>
        <begin position="364"/>
        <end position="383"/>
    </location>
</feature>
<dbReference type="PANTHER" id="PTHR23508">
    <property type="entry name" value="CARBOXYLIC ACID TRANSPORTER PROTEIN HOMOLOG"/>
    <property type="match status" value="1"/>
</dbReference>
<comment type="caution">
    <text evidence="7">The sequence shown here is derived from an EMBL/GenBank/DDBJ whole genome shotgun (WGS) entry which is preliminary data.</text>
</comment>
<keyword evidence="2 5" id="KW-0812">Transmembrane</keyword>
<evidence type="ECO:0000259" key="6">
    <source>
        <dbReference type="PROSITE" id="PS50850"/>
    </source>
</evidence>
<evidence type="ECO:0000256" key="2">
    <source>
        <dbReference type="ARBA" id="ARBA00022692"/>
    </source>
</evidence>
<keyword evidence="8" id="KW-1185">Reference proteome</keyword>
<gene>
    <name evidence="7" type="ORF">HMPREF1318_1378</name>
</gene>
<feature type="transmembrane region" description="Helical" evidence="5">
    <location>
        <begin position="158"/>
        <end position="183"/>
    </location>
</feature>
<dbReference type="InterPro" id="IPR036259">
    <property type="entry name" value="MFS_trans_sf"/>
</dbReference>
<dbReference type="PROSITE" id="PS00216">
    <property type="entry name" value="SUGAR_TRANSPORT_1"/>
    <property type="match status" value="1"/>
</dbReference>
<evidence type="ECO:0000313" key="8">
    <source>
        <dbReference type="Proteomes" id="UP000002941"/>
    </source>
</evidence>
<dbReference type="CDD" id="cd17316">
    <property type="entry name" value="MFS_SV2_like"/>
    <property type="match status" value="1"/>
</dbReference>
<feature type="domain" description="Major facilitator superfamily (MFS) profile" evidence="6">
    <location>
        <begin position="67"/>
        <end position="492"/>
    </location>
</feature>
<dbReference type="PROSITE" id="PS50850">
    <property type="entry name" value="MFS"/>
    <property type="match status" value="1"/>
</dbReference>
<protein>
    <submittedName>
        <fullName evidence="7">Transporter, major facilitator family protein</fullName>
    </submittedName>
</protein>